<dbReference type="Pfam" id="PF14707">
    <property type="entry name" value="Sulfatase_C"/>
    <property type="match status" value="1"/>
</dbReference>
<dbReference type="InterPro" id="IPR017850">
    <property type="entry name" value="Alkaline_phosphatase_core_sf"/>
</dbReference>
<evidence type="ECO:0000256" key="2">
    <source>
        <dbReference type="ARBA" id="ARBA00022801"/>
    </source>
</evidence>
<dbReference type="AlphaFoldDB" id="A0AAX3QP43"/>
<name>A0AAX3QP43_PARDI</name>
<feature type="domain" description="Sulfatase N-terminal" evidence="5">
    <location>
        <begin position="25"/>
        <end position="348"/>
    </location>
</feature>
<evidence type="ECO:0000313" key="6">
    <source>
        <dbReference type="EMBL" id="WET63510.1"/>
    </source>
</evidence>
<dbReference type="Gene3D" id="3.30.1120.10">
    <property type="match status" value="1"/>
</dbReference>
<keyword evidence="4" id="KW-0732">Signal</keyword>
<dbReference type="Gene3D" id="3.40.720.10">
    <property type="entry name" value="Alkaline Phosphatase, subunit A"/>
    <property type="match status" value="1"/>
</dbReference>
<gene>
    <name evidence="6" type="ORF">P2T59_17645</name>
</gene>
<dbReference type="Pfam" id="PF00884">
    <property type="entry name" value="Sulfatase"/>
    <property type="match status" value="1"/>
</dbReference>
<feature type="modified residue" description="3-oxoalanine (Ser)" evidence="3">
    <location>
        <position position="73"/>
    </location>
</feature>
<dbReference type="PANTHER" id="PTHR42693">
    <property type="entry name" value="ARYLSULFATASE FAMILY MEMBER"/>
    <property type="match status" value="1"/>
</dbReference>
<keyword evidence="2" id="KW-0378">Hydrolase</keyword>
<feature type="chain" id="PRO_5043601218" evidence="4">
    <location>
        <begin position="22"/>
        <end position="465"/>
    </location>
</feature>
<protein>
    <submittedName>
        <fullName evidence="6">Sulfatase</fullName>
    </submittedName>
</protein>
<sequence length="465" mass="51957">MRRFVKGILLGTMAFSSIASAKQDPNVIIILLDDMGYGDLSLTGSQGHLTPAIDKLGKEGLFFSHFYAAQPVSSASRIGLLTGCYPNRLGFSGAIMPHDTVGISPDLFILPELFKEKGYYCGAIGKWHVGHKKESLPLQNGFDEYLGLPYSNDMWPVGFDGKPVSKDSESSHKSNYPVLALLDGNEVVSEIRTLEDQARLTTIYTERAVRFIRSNKERPFFLYMAHSMPHVPLAVSDKFKGKSKRGLYGDVMMEIDWSVESIMNALKECGIDDNTLVIFTSDNGPWLTFGDHAGSSGGLREGKLTSFEGGLRVPCLMWWRNVIPAGRICDQLVSSLDLFPTLAALLDIDVSSCRLDGVDITSLMSGKSRVSPRENFLYYYKKNDLEAVRNERYKLVFPHDYMTCDIPGRNGFRGDVRKLRAEMALYDLFVDPGERCNIIEEYPEVVSSLLKIAEDARMRFGDNLK</sequence>
<dbReference type="EMBL" id="CP120353">
    <property type="protein sequence ID" value="WET63510.1"/>
    <property type="molecule type" value="Genomic_DNA"/>
</dbReference>
<accession>A0AAX3QP43</accession>
<comment type="PTM">
    <text evidence="3">The conversion to 3-oxoalanine (also known as C-formylglycine, FGly), of a serine or cysteine residue in prokaryotes and of a cysteine residue in eukaryotes, is critical for catalytic activity.</text>
</comment>
<dbReference type="RefSeq" id="WP_221735047.1">
    <property type="nucleotide sequence ID" value="NZ_CAXVLJ010000009.1"/>
</dbReference>
<dbReference type="GO" id="GO:0004065">
    <property type="term" value="F:arylsulfatase activity"/>
    <property type="evidence" value="ECO:0007669"/>
    <property type="project" value="TreeGrafter"/>
</dbReference>
<reference evidence="6" key="1">
    <citation type="submission" date="2023-03" db="EMBL/GenBank/DDBJ databases">
        <title>Parabacteroides distasonis, a bacteria resistant against UC.</title>
        <authorList>
            <person name="Dai W."/>
        </authorList>
    </citation>
    <scope>NUCLEOTIDE SEQUENCE</scope>
    <source>
        <strain evidence="6">F1-28</strain>
    </source>
</reference>
<dbReference type="PANTHER" id="PTHR42693:SF53">
    <property type="entry name" value="ENDO-4-O-SULFATASE"/>
    <property type="match status" value="1"/>
</dbReference>
<dbReference type="Proteomes" id="UP001221009">
    <property type="component" value="Chromosome"/>
</dbReference>
<proteinExistence type="inferred from homology"/>
<evidence type="ECO:0000256" key="4">
    <source>
        <dbReference type="SAM" id="SignalP"/>
    </source>
</evidence>
<evidence type="ECO:0000256" key="3">
    <source>
        <dbReference type="PIRSR" id="PIRSR600917-52"/>
    </source>
</evidence>
<evidence type="ECO:0000313" key="7">
    <source>
        <dbReference type="Proteomes" id="UP001221009"/>
    </source>
</evidence>
<organism evidence="6 7">
    <name type="scientific">Parabacteroides distasonis</name>
    <dbReference type="NCBI Taxonomy" id="823"/>
    <lineage>
        <taxon>Bacteria</taxon>
        <taxon>Pseudomonadati</taxon>
        <taxon>Bacteroidota</taxon>
        <taxon>Bacteroidia</taxon>
        <taxon>Bacteroidales</taxon>
        <taxon>Tannerellaceae</taxon>
        <taxon>Parabacteroides</taxon>
    </lineage>
</organism>
<evidence type="ECO:0000259" key="5">
    <source>
        <dbReference type="Pfam" id="PF00884"/>
    </source>
</evidence>
<evidence type="ECO:0000256" key="1">
    <source>
        <dbReference type="ARBA" id="ARBA00008779"/>
    </source>
</evidence>
<dbReference type="InterPro" id="IPR050738">
    <property type="entry name" value="Sulfatase"/>
</dbReference>
<dbReference type="CDD" id="cd16026">
    <property type="entry name" value="GALNS_like"/>
    <property type="match status" value="1"/>
</dbReference>
<dbReference type="SUPFAM" id="SSF53649">
    <property type="entry name" value="Alkaline phosphatase-like"/>
    <property type="match status" value="1"/>
</dbReference>
<feature type="signal peptide" evidence="4">
    <location>
        <begin position="1"/>
        <end position="21"/>
    </location>
</feature>
<comment type="similarity">
    <text evidence="1">Belongs to the sulfatase family.</text>
</comment>
<dbReference type="InterPro" id="IPR000917">
    <property type="entry name" value="Sulfatase_N"/>
</dbReference>